<dbReference type="Gene3D" id="3.30.160.60">
    <property type="entry name" value="Classic Zinc Finger"/>
    <property type="match status" value="1"/>
</dbReference>
<evidence type="ECO:0000313" key="10">
    <source>
        <dbReference type="Proteomes" id="UP000014760"/>
    </source>
</evidence>
<dbReference type="HOGENOM" id="CLU_1280500_0_0_1"/>
<dbReference type="Gene3D" id="3.30.40.10">
    <property type="entry name" value="Zinc/RING finger domain, C3HC4 (zinc finger)"/>
    <property type="match status" value="1"/>
</dbReference>
<dbReference type="Pfam" id="PF13639">
    <property type="entry name" value="zf-RING_2"/>
    <property type="match status" value="1"/>
</dbReference>
<dbReference type="Proteomes" id="UP000014760">
    <property type="component" value="Unassembled WGS sequence"/>
</dbReference>
<dbReference type="SUPFAM" id="SSF57845">
    <property type="entry name" value="B-box zinc-binding domain"/>
    <property type="match status" value="1"/>
</dbReference>
<dbReference type="EMBL" id="KB293295">
    <property type="protein sequence ID" value="ELU16175.1"/>
    <property type="molecule type" value="Genomic_DNA"/>
</dbReference>
<protein>
    <recommendedName>
        <fullName evidence="11">RING-type domain-containing protein</fullName>
    </recommendedName>
</protein>
<keyword evidence="3" id="KW-0862">Zinc</keyword>
<dbReference type="SUPFAM" id="SSF57850">
    <property type="entry name" value="RING/U-box"/>
    <property type="match status" value="1"/>
</dbReference>
<proteinExistence type="predicted"/>
<feature type="domain" description="RING-type" evidence="5">
    <location>
        <begin position="21"/>
        <end position="65"/>
    </location>
</feature>
<dbReference type="SMART" id="SM00184">
    <property type="entry name" value="RING"/>
    <property type="match status" value="1"/>
</dbReference>
<evidence type="ECO:0000313" key="9">
    <source>
        <dbReference type="EnsemblMetazoa" id="CapteP146794"/>
    </source>
</evidence>
<dbReference type="EMBL" id="AMQN01017600">
    <property type="status" value="NOT_ANNOTATED_CDS"/>
    <property type="molecule type" value="Genomic_DNA"/>
</dbReference>
<dbReference type="EnsemblMetazoa" id="CapteT97658">
    <property type="protein sequence ID" value="CapteP97658"/>
    <property type="gene ID" value="CapteG97658"/>
</dbReference>
<reference evidence="7 10" key="2">
    <citation type="journal article" date="2013" name="Nature">
        <title>Insights into bilaterian evolution from three spiralian genomes.</title>
        <authorList>
            <person name="Simakov O."/>
            <person name="Marletaz F."/>
            <person name="Cho S.J."/>
            <person name="Edsinger-Gonzales E."/>
            <person name="Havlak P."/>
            <person name="Hellsten U."/>
            <person name="Kuo D.H."/>
            <person name="Larsson T."/>
            <person name="Lv J."/>
            <person name="Arendt D."/>
            <person name="Savage R."/>
            <person name="Osoegawa K."/>
            <person name="de Jong P."/>
            <person name="Grimwood J."/>
            <person name="Chapman J.A."/>
            <person name="Shapiro H."/>
            <person name="Aerts A."/>
            <person name="Otillar R.P."/>
            <person name="Terry A.Y."/>
            <person name="Boore J.L."/>
            <person name="Grigoriev I.V."/>
            <person name="Lindberg D.R."/>
            <person name="Seaver E.C."/>
            <person name="Weisblat D.A."/>
            <person name="Putnam N.H."/>
            <person name="Rokhsar D.S."/>
        </authorList>
    </citation>
    <scope>NUCLEOTIDE SEQUENCE</scope>
    <source>
        <strain evidence="7 10">I ESC-2004</strain>
    </source>
</reference>
<dbReference type="EnsemblMetazoa" id="CapteT146794">
    <property type="protein sequence ID" value="CapteP146794"/>
    <property type="gene ID" value="CapteG146794"/>
</dbReference>
<dbReference type="InterPro" id="IPR013083">
    <property type="entry name" value="Znf_RING/FYVE/PHD"/>
</dbReference>
<feature type="non-terminal residue" evidence="7">
    <location>
        <position position="216"/>
    </location>
</feature>
<dbReference type="InterPro" id="IPR001841">
    <property type="entry name" value="Znf_RING"/>
</dbReference>
<dbReference type="PANTHER" id="PTHR25462">
    <property type="entry name" value="BONUS, ISOFORM C-RELATED"/>
    <property type="match status" value="1"/>
</dbReference>
<evidence type="ECO:0000259" key="5">
    <source>
        <dbReference type="PROSITE" id="PS50089"/>
    </source>
</evidence>
<evidence type="ECO:0000256" key="3">
    <source>
        <dbReference type="ARBA" id="ARBA00022833"/>
    </source>
</evidence>
<organism evidence="7">
    <name type="scientific">Capitella teleta</name>
    <name type="common">Polychaete worm</name>
    <dbReference type="NCBI Taxonomy" id="283909"/>
    <lineage>
        <taxon>Eukaryota</taxon>
        <taxon>Metazoa</taxon>
        <taxon>Spiralia</taxon>
        <taxon>Lophotrochozoa</taxon>
        <taxon>Annelida</taxon>
        <taxon>Polychaeta</taxon>
        <taxon>Sedentaria</taxon>
        <taxon>Scolecida</taxon>
        <taxon>Capitellidae</taxon>
        <taxon>Capitella</taxon>
    </lineage>
</organism>
<evidence type="ECO:0000256" key="2">
    <source>
        <dbReference type="ARBA" id="ARBA00022771"/>
    </source>
</evidence>
<keyword evidence="10" id="KW-1185">Reference proteome</keyword>
<dbReference type="InterPro" id="IPR000315">
    <property type="entry name" value="Znf_B-box"/>
</dbReference>
<dbReference type="EMBL" id="AMQN01020674">
    <property type="status" value="NOT_ANNOTATED_CDS"/>
    <property type="molecule type" value="Genomic_DNA"/>
</dbReference>
<dbReference type="InterPro" id="IPR047153">
    <property type="entry name" value="TRIM45/56/19-like"/>
</dbReference>
<reference evidence="10" key="1">
    <citation type="submission" date="2012-12" db="EMBL/GenBank/DDBJ databases">
        <authorList>
            <person name="Hellsten U."/>
            <person name="Grimwood J."/>
            <person name="Chapman J.A."/>
            <person name="Shapiro H."/>
            <person name="Aerts A."/>
            <person name="Otillar R.P."/>
            <person name="Terry A.Y."/>
            <person name="Boore J.L."/>
            <person name="Simakov O."/>
            <person name="Marletaz F."/>
            <person name="Cho S.-J."/>
            <person name="Edsinger-Gonzales E."/>
            <person name="Havlak P."/>
            <person name="Kuo D.-H."/>
            <person name="Larsson T."/>
            <person name="Lv J."/>
            <person name="Arendt D."/>
            <person name="Savage R."/>
            <person name="Osoegawa K."/>
            <person name="de Jong P."/>
            <person name="Lindberg D.R."/>
            <person name="Seaver E.C."/>
            <person name="Weisblat D.A."/>
            <person name="Putnam N.H."/>
            <person name="Grigoriev I.V."/>
            <person name="Rokhsar D.S."/>
        </authorList>
    </citation>
    <scope>NUCLEOTIDE SEQUENCE</scope>
    <source>
        <strain evidence="10">I ESC-2004</strain>
    </source>
</reference>
<dbReference type="PROSITE" id="PS50119">
    <property type="entry name" value="ZF_BBOX"/>
    <property type="match status" value="1"/>
</dbReference>
<keyword evidence="1" id="KW-0479">Metal-binding</keyword>
<dbReference type="GO" id="GO:0008270">
    <property type="term" value="F:zinc ion binding"/>
    <property type="evidence" value="ECO:0007669"/>
    <property type="project" value="UniProtKB-KW"/>
</dbReference>
<sequence length="216" mass="24483">MAGRLSRSALSAENLNDLLTCSICMEAFGEGDRQPKLLPCHHSFCKQCLLQMARSHSFVDCPTCRERTPLPCPAPAGIHRLQTNFYVTQMQEILIDDSRRVDRSSCRKHSNSALVFFCSTCEVEICKECCSTEHKDATHAVLKMDDAVAEQQAFLDVEMTEARHIVTVNSAHVRSFETEIGALYSCKEKARKDINAAFDRYIEVVNQRRQHLLEEV</sequence>
<dbReference type="PROSITE" id="PS50089">
    <property type="entry name" value="ZF_RING_2"/>
    <property type="match status" value="1"/>
</dbReference>
<dbReference type="PANTHER" id="PTHR25462:SF296">
    <property type="entry name" value="MEIOTIC P26, ISOFORM F"/>
    <property type="match status" value="1"/>
</dbReference>
<dbReference type="EMBL" id="KB297528">
    <property type="protein sequence ID" value="ELU10406.1"/>
    <property type="molecule type" value="Genomic_DNA"/>
</dbReference>
<dbReference type="InterPro" id="IPR017907">
    <property type="entry name" value="Znf_RING_CS"/>
</dbReference>
<evidence type="ECO:0000313" key="7">
    <source>
        <dbReference type="EMBL" id="ELU10406.1"/>
    </source>
</evidence>
<evidence type="ECO:0000256" key="1">
    <source>
        <dbReference type="ARBA" id="ARBA00022723"/>
    </source>
</evidence>
<evidence type="ECO:0000259" key="6">
    <source>
        <dbReference type="PROSITE" id="PS50119"/>
    </source>
</evidence>
<dbReference type="OMA" id="QCFEDSH"/>
<feature type="domain" description="B box-type" evidence="6">
    <location>
        <begin position="101"/>
        <end position="144"/>
    </location>
</feature>
<evidence type="ECO:0008006" key="11">
    <source>
        <dbReference type="Google" id="ProtNLM"/>
    </source>
</evidence>
<accession>R7V249</accession>
<evidence type="ECO:0000256" key="4">
    <source>
        <dbReference type="PROSITE-ProRule" id="PRU00024"/>
    </source>
</evidence>
<dbReference type="STRING" id="283909.R7V249"/>
<evidence type="ECO:0000313" key="8">
    <source>
        <dbReference type="EMBL" id="ELU16175.1"/>
    </source>
</evidence>
<name>R7V249_CAPTE</name>
<dbReference type="PROSITE" id="PS00518">
    <property type="entry name" value="ZF_RING_1"/>
    <property type="match status" value="1"/>
</dbReference>
<gene>
    <name evidence="7" type="ORF">CAPTEDRAFT_146794</name>
    <name evidence="8" type="ORF">CAPTEDRAFT_97658</name>
</gene>
<dbReference type="Pfam" id="PF00643">
    <property type="entry name" value="zf-B_box"/>
    <property type="match status" value="1"/>
</dbReference>
<dbReference type="AlphaFoldDB" id="R7V249"/>
<dbReference type="OrthoDB" id="111250at2759"/>
<keyword evidence="2 4" id="KW-0863">Zinc-finger</keyword>
<reference evidence="9" key="3">
    <citation type="submission" date="2015-06" db="UniProtKB">
        <authorList>
            <consortium name="EnsemblMetazoa"/>
        </authorList>
    </citation>
    <scope>IDENTIFICATION</scope>
</reference>